<name>A0ACC1NW67_9HYPO</name>
<comment type="caution">
    <text evidence="1">The sequence shown here is derived from an EMBL/GenBank/DDBJ whole genome shotgun (WGS) entry which is preliminary data.</text>
</comment>
<evidence type="ECO:0000313" key="1">
    <source>
        <dbReference type="EMBL" id="KAJ2983565.1"/>
    </source>
</evidence>
<dbReference type="Proteomes" id="UP001143910">
    <property type="component" value="Unassembled WGS sequence"/>
</dbReference>
<dbReference type="EMBL" id="JANJQO010000024">
    <property type="protein sequence ID" value="KAJ2983565.1"/>
    <property type="molecule type" value="Genomic_DNA"/>
</dbReference>
<accession>A0ACC1NW67</accession>
<reference evidence="1" key="1">
    <citation type="submission" date="2022-08" db="EMBL/GenBank/DDBJ databases">
        <title>Genome Sequence of Lecanicillium fungicola.</title>
        <authorList>
            <person name="Buettner E."/>
        </authorList>
    </citation>
    <scope>NUCLEOTIDE SEQUENCE</scope>
    <source>
        <strain evidence="1">Babe33</strain>
    </source>
</reference>
<keyword evidence="2" id="KW-1185">Reference proteome</keyword>
<evidence type="ECO:0000313" key="2">
    <source>
        <dbReference type="Proteomes" id="UP001143910"/>
    </source>
</evidence>
<protein>
    <submittedName>
        <fullName evidence="1">Uncharacterized protein</fullName>
    </submittedName>
</protein>
<organism evidence="1 2">
    <name type="scientific">Zarea fungicola</name>
    <dbReference type="NCBI Taxonomy" id="93591"/>
    <lineage>
        <taxon>Eukaryota</taxon>
        <taxon>Fungi</taxon>
        <taxon>Dikarya</taxon>
        <taxon>Ascomycota</taxon>
        <taxon>Pezizomycotina</taxon>
        <taxon>Sordariomycetes</taxon>
        <taxon>Hypocreomycetidae</taxon>
        <taxon>Hypocreales</taxon>
        <taxon>Cordycipitaceae</taxon>
        <taxon>Zarea</taxon>
    </lineage>
</organism>
<gene>
    <name evidence="1" type="ORF">NQ176_g608</name>
</gene>
<proteinExistence type="predicted"/>
<sequence length="425" mass="46589">MLTVQFYALTTLRIGAIRLYRAPGSVVFLSCGSALQPIFPKSQCWCMEDDGSQFILQIRPPSYWRIELAAPYLSDDGSSSTLRSCLSSVLLLDKTPCPFKESVPISLRPEPLSIGKRQPGKPLRSYPSEPILAGEAEEVFDADVQNLRNNVWIEELPIEHQVERKPAPLVTLNGLRETPNLQDNEDTGPRSSLEEQMASVSCNNLQDTSPVDGSSRTESAIVDNHGTNGLMYSRQLFGPSQKDEVGHPSFGHPSFEQYPNTSGLDMSQAIAIEKSSDEKRASSEWLDTETDAVIQPPTIIHQKPFTTGKPNQDLAKTKAEICATANQTITTSAMEGGLDNYAQPGDEPESRLRRKRFGARISSPDNALQSSAASPDAGTELLHTDILLTTILLLIYAICGIGVVAWQAAKRVYRRVGCGEMEPRA</sequence>